<proteinExistence type="predicted"/>
<dbReference type="Pfam" id="PF14498">
    <property type="entry name" value="Glyco_hyd_65N_2"/>
    <property type="match status" value="2"/>
</dbReference>
<dbReference type="AlphaFoldDB" id="A0AA39KDF3"/>
<evidence type="ECO:0000259" key="3">
    <source>
        <dbReference type="Pfam" id="PF22124"/>
    </source>
</evidence>
<evidence type="ECO:0000259" key="1">
    <source>
        <dbReference type="Pfam" id="PF14498"/>
    </source>
</evidence>
<dbReference type="Pfam" id="PF22124">
    <property type="entry name" value="Glyco_hydro_95_cat"/>
    <property type="match status" value="1"/>
</dbReference>
<organism evidence="4 5">
    <name type="scientific">Armillaria tabescens</name>
    <name type="common">Ringless honey mushroom</name>
    <name type="synonym">Agaricus tabescens</name>
    <dbReference type="NCBI Taxonomy" id="1929756"/>
    <lineage>
        <taxon>Eukaryota</taxon>
        <taxon>Fungi</taxon>
        <taxon>Dikarya</taxon>
        <taxon>Basidiomycota</taxon>
        <taxon>Agaricomycotina</taxon>
        <taxon>Agaricomycetes</taxon>
        <taxon>Agaricomycetidae</taxon>
        <taxon>Agaricales</taxon>
        <taxon>Marasmiineae</taxon>
        <taxon>Physalacriaceae</taxon>
        <taxon>Desarmillaria</taxon>
    </lineage>
</organism>
<dbReference type="Proteomes" id="UP001175211">
    <property type="component" value="Unassembled WGS sequence"/>
</dbReference>
<dbReference type="PANTHER" id="PTHR31084:SF0">
    <property type="entry name" value="ALPHA-L-FUCOSIDASE 2"/>
    <property type="match status" value="1"/>
</dbReference>
<dbReference type="Pfam" id="PF21307">
    <property type="entry name" value="Glyco_hydro_95_C"/>
    <property type="match status" value="1"/>
</dbReference>
<evidence type="ECO:0000313" key="4">
    <source>
        <dbReference type="EMBL" id="KAK0458952.1"/>
    </source>
</evidence>
<dbReference type="InterPro" id="IPR016518">
    <property type="entry name" value="Alpha-L-fucosidase"/>
</dbReference>
<evidence type="ECO:0000313" key="5">
    <source>
        <dbReference type="Proteomes" id="UP001175211"/>
    </source>
</evidence>
<name>A0AA39KDF3_ARMTA</name>
<evidence type="ECO:0000259" key="2">
    <source>
        <dbReference type="Pfam" id="PF21307"/>
    </source>
</evidence>
<reference evidence="4" key="1">
    <citation type="submission" date="2023-06" db="EMBL/GenBank/DDBJ databases">
        <authorList>
            <consortium name="Lawrence Berkeley National Laboratory"/>
            <person name="Ahrendt S."/>
            <person name="Sahu N."/>
            <person name="Indic B."/>
            <person name="Wong-Bajracharya J."/>
            <person name="Merenyi Z."/>
            <person name="Ke H.-M."/>
            <person name="Monk M."/>
            <person name="Kocsube S."/>
            <person name="Drula E."/>
            <person name="Lipzen A."/>
            <person name="Balint B."/>
            <person name="Henrissat B."/>
            <person name="Andreopoulos B."/>
            <person name="Martin F.M."/>
            <person name="Harder C.B."/>
            <person name="Rigling D."/>
            <person name="Ford K.L."/>
            <person name="Foster G.D."/>
            <person name="Pangilinan J."/>
            <person name="Papanicolaou A."/>
            <person name="Barry K."/>
            <person name="LaButti K."/>
            <person name="Viragh M."/>
            <person name="Koriabine M."/>
            <person name="Yan M."/>
            <person name="Riley R."/>
            <person name="Champramary S."/>
            <person name="Plett K.L."/>
            <person name="Tsai I.J."/>
            <person name="Slot J."/>
            <person name="Sipos G."/>
            <person name="Plett J."/>
            <person name="Nagy L.G."/>
            <person name="Grigoriev I.V."/>
        </authorList>
    </citation>
    <scope>NUCLEOTIDE SEQUENCE</scope>
    <source>
        <strain evidence="4">CCBAS 213</strain>
    </source>
</reference>
<dbReference type="InterPro" id="IPR054363">
    <property type="entry name" value="GH95_cat"/>
</dbReference>
<sequence length="702" mass="77212">VIPLGNGRLGAQVMGSIPTETIILNEDKIWSGSLNDPNPTGCSAVLPDIREYICCLGFIAAGNLLIFTDHSGTISNYNHTLDLGTAVSTTTYVHNSIQYTRTAFATHPDNVIVMRFAANASRAISFNASFVTPMSNPVYAVSSNSLTMTASGTTMYTLPPSIHYNATAVFSASGPLTSVGVNPSNSTEITVSTADEVMVMIAIDTNYERYNDVSGDPSTKVASSLSAASQKSYEELLEAHVADHSSLFGRVNISLGTPSSTTYLPTDQRRLLPNGPDGDQDLFALYTQYGRYLAIASSRKTEPSNLQGIWNSELSPNWGSKYTLNINQQMNSWLAEPLNIPEVLDPLWNLITEVAERGEIAAREIYNISHGWVVHHNTDIWRDSAPVDAAFYGFWPMSPAWLMQHMYEHYAFGLDVQFVETKAYPLMKSLSQFYLDFLVVADLEGTSYVVPNPSMSPEHGIGNYNDTNVSLTYGKMHLPPRYLRLLRDLFNHTAEFATMLGLDADFARTLMAAHDRLIPFRIGSLGQIQEWAVDYDSNGRVFTHISHMYPLFPSAQIDPRFNETLASAANTSLVIRGDSGNGWPTAWRINCYARLLDGEKAYYYLARLLKSFSYANLWSINSIFQIDGNFGGANGVAEMLLQSHNGEVHLLPAIPPSWTQGSVTGFRARGGFTVDISWSGGTLQNATIASTVGRFARVRYAG</sequence>
<feature type="domain" description="Alpha fucosidase A-like C-terminal" evidence="2">
    <location>
        <begin position="642"/>
        <end position="700"/>
    </location>
</feature>
<dbReference type="RefSeq" id="XP_060331202.1">
    <property type="nucleotide sequence ID" value="XM_060466587.1"/>
</dbReference>
<dbReference type="GeneID" id="85350135"/>
<dbReference type="InterPro" id="IPR012341">
    <property type="entry name" value="6hp_glycosidase-like_sf"/>
</dbReference>
<accession>A0AA39KDF3</accession>
<protein>
    <submittedName>
        <fullName evidence="4">Large secreted protein</fullName>
    </submittedName>
</protein>
<dbReference type="Gene3D" id="1.50.10.10">
    <property type="match status" value="1"/>
</dbReference>
<dbReference type="GO" id="GO:0005975">
    <property type="term" value="P:carbohydrate metabolic process"/>
    <property type="evidence" value="ECO:0007669"/>
    <property type="project" value="InterPro"/>
</dbReference>
<feature type="non-terminal residue" evidence="4">
    <location>
        <position position="702"/>
    </location>
</feature>
<dbReference type="InterPro" id="IPR049053">
    <property type="entry name" value="AFCA-like_C"/>
</dbReference>
<dbReference type="SUPFAM" id="SSF48208">
    <property type="entry name" value="Six-hairpin glycosidases"/>
    <property type="match status" value="1"/>
</dbReference>
<comment type="caution">
    <text evidence="4">The sequence shown here is derived from an EMBL/GenBank/DDBJ whole genome shotgun (WGS) entry which is preliminary data.</text>
</comment>
<feature type="domain" description="Glycosyl hydrolase family 95 N-terminal" evidence="1">
    <location>
        <begin position="61"/>
        <end position="209"/>
    </location>
</feature>
<dbReference type="GO" id="GO:0004560">
    <property type="term" value="F:alpha-L-fucosidase activity"/>
    <property type="evidence" value="ECO:0007669"/>
    <property type="project" value="InterPro"/>
</dbReference>
<dbReference type="InterPro" id="IPR008928">
    <property type="entry name" value="6-hairpin_glycosidase_sf"/>
</dbReference>
<dbReference type="EMBL" id="JAUEPS010000016">
    <property type="protein sequence ID" value="KAK0458952.1"/>
    <property type="molecule type" value="Genomic_DNA"/>
</dbReference>
<gene>
    <name evidence="4" type="ORF">EV420DRAFT_1236490</name>
</gene>
<dbReference type="PIRSF" id="PIRSF007663">
    <property type="entry name" value="UCP007663"/>
    <property type="match status" value="1"/>
</dbReference>
<dbReference type="PANTHER" id="PTHR31084">
    <property type="entry name" value="ALPHA-L-FUCOSIDASE 2"/>
    <property type="match status" value="1"/>
</dbReference>
<feature type="domain" description="Glycosyl hydrolase family 95 N-terminal" evidence="1">
    <location>
        <begin position="2"/>
        <end position="53"/>
    </location>
</feature>
<feature type="non-terminal residue" evidence="4">
    <location>
        <position position="1"/>
    </location>
</feature>
<feature type="domain" description="Glycosyl hydrolase family 95 catalytic" evidence="3">
    <location>
        <begin position="232"/>
        <end position="640"/>
    </location>
</feature>
<dbReference type="InterPro" id="IPR027414">
    <property type="entry name" value="GH95_N_dom"/>
</dbReference>
<keyword evidence="5" id="KW-1185">Reference proteome</keyword>